<dbReference type="Proteomes" id="UP000183832">
    <property type="component" value="Unassembled WGS sequence"/>
</dbReference>
<reference evidence="1 2" key="1">
    <citation type="submission" date="2015-04" db="EMBL/GenBank/DDBJ databases">
        <authorList>
            <person name="Syromyatnikov M.Y."/>
            <person name="Popov V.N."/>
        </authorList>
    </citation>
    <scope>NUCLEOTIDE SEQUENCE [LARGE SCALE GENOMIC DNA]</scope>
</reference>
<accession>A0A1J1IAS8</accession>
<protein>
    <submittedName>
        <fullName evidence="1">CLUMA_CG010781, isoform A</fullName>
    </submittedName>
</protein>
<name>A0A1J1IAS8_9DIPT</name>
<dbReference type="AlphaFoldDB" id="A0A1J1IAS8"/>
<evidence type="ECO:0000313" key="1">
    <source>
        <dbReference type="EMBL" id="CRK97391.1"/>
    </source>
</evidence>
<sequence>MHGELPTLMTSIVRAFVVSGYCCMTMRLALKRVTDVTTDDCHVWIAVRGKEKLEKLCRDPQMDRDMKKLRHVLKKFPLTLKEMSFLMLNNIFCFAKLLIIKSLPHTVRL</sequence>
<organism evidence="1 2">
    <name type="scientific">Clunio marinus</name>
    <dbReference type="NCBI Taxonomy" id="568069"/>
    <lineage>
        <taxon>Eukaryota</taxon>
        <taxon>Metazoa</taxon>
        <taxon>Ecdysozoa</taxon>
        <taxon>Arthropoda</taxon>
        <taxon>Hexapoda</taxon>
        <taxon>Insecta</taxon>
        <taxon>Pterygota</taxon>
        <taxon>Neoptera</taxon>
        <taxon>Endopterygota</taxon>
        <taxon>Diptera</taxon>
        <taxon>Nematocera</taxon>
        <taxon>Chironomoidea</taxon>
        <taxon>Chironomidae</taxon>
        <taxon>Clunio</taxon>
    </lineage>
</organism>
<gene>
    <name evidence="1" type="ORF">CLUMA_CG010781</name>
</gene>
<keyword evidence="2" id="KW-1185">Reference proteome</keyword>
<proteinExistence type="predicted"/>
<dbReference type="EMBL" id="CVRI01000047">
    <property type="protein sequence ID" value="CRK97391.1"/>
    <property type="molecule type" value="Genomic_DNA"/>
</dbReference>
<evidence type="ECO:0000313" key="2">
    <source>
        <dbReference type="Proteomes" id="UP000183832"/>
    </source>
</evidence>